<accession>A0A4U1BVE2</accession>
<feature type="transmembrane region" description="Helical" evidence="1">
    <location>
        <begin position="114"/>
        <end position="132"/>
    </location>
</feature>
<dbReference type="InterPro" id="IPR045378">
    <property type="entry name" value="LNT_N"/>
</dbReference>
<dbReference type="GO" id="GO:0016020">
    <property type="term" value="C:membrane"/>
    <property type="evidence" value="ECO:0007669"/>
    <property type="project" value="InterPro"/>
</dbReference>
<proteinExistence type="predicted"/>
<keyword evidence="1" id="KW-1133">Transmembrane helix</keyword>
<feature type="transmembrane region" description="Helical" evidence="1">
    <location>
        <begin position="77"/>
        <end position="102"/>
    </location>
</feature>
<dbReference type="AlphaFoldDB" id="A0A4U1BVE2"/>
<dbReference type="GO" id="GO:0016410">
    <property type="term" value="F:N-acyltransferase activity"/>
    <property type="evidence" value="ECO:0007669"/>
    <property type="project" value="InterPro"/>
</dbReference>
<keyword evidence="1" id="KW-0812">Transmembrane</keyword>
<feature type="transmembrane region" description="Helical" evidence="1">
    <location>
        <begin position="152"/>
        <end position="174"/>
    </location>
</feature>
<evidence type="ECO:0000256" key="1">
    <source>
        <dbReference type="SAM" id="Phobius"/>
    </source>
</evidence>
<feature type="transmembrane region" description="Helical" evidence="1">
    <location>
        <begin position="425"/>
        <end position="446"/>
    </location>
</feature>
<dbReference type="InterPro" id="IPR004563">
    <property type="entry name" value="Apolipo_AcylTrfase"/>
</dbReference>
<dbReference type="RefSeq" id="WP_136826732.1">
    <property type="nucleotide sequence ID" value="NZ_SWBP01000004.1"/>
</dbReference>
<evidence type="ECO:0000313" key="3">
    <source>
        <dbReference type="EMBL" id="TKB96769.1"/>
    </source>
</evidence>
<dbReference type="Proteomes" id="UP000308181">
    <property type="component" value="Unassembled WGS sequence"/>
</dbReference>
<protein>
    <recommendedName>
        <fullName evidence="2">Apolipoprotein N-acyltransferase N-terminal domain-containing protein</fullName>
    </recommendedName>
</protein>
<organism evidence="3 4">
    <name type="scientific">Pedobacter cryophilus</name>
    <dbReference type="NCBI Taxonomy" id="2571271"/>
    <lineage>
        <taxon>Bacteria</taxon>
        <taxon>Pseudomonadati</taxon>
        <taxon>Bacteroidota</taxon>
        <taxon>Sphingobacteriia</taxon>
        <taxon>Sphingobacteriales</taxon>
        <taxon>Sphingobacteriaceae</taxon>
        <taxon>Pedobacter</taxon>
    </lineage>
</organism>
<name>A0A4U1BVE2_9SPHI</name>
<feature type="domain" description="Apolipoprotein N-acyltransferase N-terminal" evidence="2">
    <location>
        <begin position="15"/>
        <end position="174"/>
    </location>
</feature>
<comment type="caution">
    <text evidence="3">The sequence shown here is derived from an EMBL/GenBank/DDBJ whole genome shotgun (WGS) entry which is preliminary data.</text>
</comment>
<dbReference type="EMBL" id="SWBP01000004">
    <property type="protein sequence ID" value="TKB96769.1"/>
    <property type="molecule type" value="Genomic_DNA"/>
</dbReference>
<keyword evidence="1" id="KW-0472">Membrane</keyword>
<sequence>MKQRFLIYPAISAIAIVISIFFFLPWLALIAFVPLLLALENTNHKQTLATAGIFSSVLGSFILSWMLLSNIPSVDNLLYSFLGMLLSVTYFIIAITVVFLIWNRLTKSIFSCKSILILATLFTLFEFIYDQLFNTLPWYSFHFGNPLIGSIYTIQLAEIGGIYILTFSVLLINGFAAYGIKQHKQLGVASMVIGLFFTANFLLYNIRSVKATPNTEVKINILTPNIKQAVNTRNTIELMPTDLTNWTQALNHQENNYKIINSAYIVNPIETVSDINVNVYLKIIEEEEETQSEIKNQQPNHSFIVKPENKSNLTETNKDIDGIFIFNEAIIAPTAAQLVQAGAPFLVSINNDNWLKDAYITRLFFYYNSLRAVENRRDIAIKSNFGYTGKASSNGETHLINNQNTSVPTPITIIKNSETTLYSQYPFAFILFCKLLFVVVAFLILIKSGLKFKSLKKLKEQPVFEVFEN</sequence>
<keyword evidence="4" id="KW-1185">Reference proteome</keyword>
<feature type="transmembrane region" description="Helical" evidence="1">
    <location>
        <begin position="186"/>
        <end position="204"/>
    </location>
</feature>
<feature type="transmembrane region" description="Helical" evidence="1">
    <location>
        <begin position="6"/>
        <end position="39"/>
    </location>
</feature>
<evidence type="ECO:0000259" key="2">
    <source>
        <dbReference type="Pfam" id="PF20154"/>
    </source>
</evidence>
<dbReference type="GO" id="GO:0042158">
    <property type="term" value="P:lipoprotein biosynthetic process"/>
    <property type="evidence" value="ECO:0007669"/>
    <property type="project" value="InterPro"/>
</dbReference>
<reference evidence="3 4" key="1">
    <citation type="submission" date="2019-04" db="EMBL/GenBank/DDBJ databases">
        <title>Pedobacter sp. AR-3-17 sp. nov., isolated from Arctic soil.</title>
        <authorList>
            <person name="Dahal R.H."/>
            <person name="Kim D.-U."/>
        </authorList>
    </citation>
    <scope>NUCLEOTIDE SEQUENCE [LARGE SCALE GENOMIC DNA]</scope>
    <source>
        <strain evidence="3 4">AR-3-17</strain>
    </source>
</reference>
<dbReference type="Pfam" id="PF20154">
    <property type="entry name" value="LNT_N"/>
    <property type="match status" value="1"/>
</dbReference>
<gene>
    <name evidence="3" type="ORF">FA046_11840</name>
</gene>
<feature type="transmembrane region" description="Helical" evidence="1">
    <location>
        <begin position="51"/>
        <end position="71"/>
    </location>
</feature>
<dbReference type="OrthoDB" id="9804277at2"/>
<dbReference type="PANTHER" id="PTHR38686">
    <property type="entry name" value="APOLIPOPROTEIN N-ACYLTRANSFERASE"/>
    <property type="match status" value="1"/>
</dbReference>
<dbReference type="PANTHER" id="PTHR38686:SF1">
    <property type="entry name" value="APOLIPOPROTEIN N-ACYLTRANSFERASE"/>
    <property type="match status" value="1"/>
</dbReference>
<evidence type="ECO:0000313" key="4">
    <source>
        <dbReference type="Proteomes" id="UP000308181"/>
    </source>
</evidence>